<organism evidence="2 3">
    <name type="scientific">Jannaschia pohangensis</name>
    <dbReference type="NCBI Taxonomy" id="390807"/>
    <lineage>
        <taxon>Bacteria</taxon>
        <taxon>Pseudomonadati</taxon>
        <taxon>Pseudomonadota</taxon>
        <taxon>Alphaproteobacteria</taxon>
        <taxon>Rhodobacterales</taxon>
        <taxon>Roseobacteraceae</taxon>
        <taxon>Jannaschia</taxon>
    </lineage>
</organism>
<protein>
    <submittedName>
        <fullName evidence="2">Uncharacterized protein</fullName>
    </submittedName>
</protein>
<evidence type="ECO:0000313" key="3">
    <source>
        <dbReference type="Proteomes" id="UP000199110"/>
    </source>
</evidence>
<evidence type="ECO:0000313" key="2">
    <source>
        <dbReference type="EMBL" id="SFJ77568.1"/>
    </source>
</evidence>
<dbReference type="EMBL" id="FORA01000007">
    <property type="protein sequence ID" value="SFJ77568.1"/>
    <property type="molecule type" value="Genomic_DNA"/>
</dbReference>
<keyword evidence="1" id="KW-0732">Signal</keyword>
<reference evidence="2 3" key="1">
    <citation type="submission" date="2016-10" db="EMBL/GenBank/DDBJ databases">
        <authorList>
            <person name="de Groot N.N."/>
        </authorList>
    </citation>
    <scope>NUCLEOTIDE SEQUENCE [LARGE SCALE GENOMIC DNA]</scope>
    <source>
        <strain evidence="2 3">DSM 19073</strain>
    </source>
</reference>
<evidence type="ECO:0000256" key="1">
    <source>
        <dbReference type="SAM" id="SignalP"/>
    </source>
</evidence>
<dbReference type="Proteomes" id="UP000199110">
    <property type="component" value="Unassembled WGS sequence"/>
</dbReference>
<dbReference type="RefSeq" id="WP_092784341.1">
    <property type="nucleotide sequence ID" value="NZ_FORA01000007.1"/>
</dbReference>
<proteinExistence type="predicted"/>
<dbReference type="STRING" id="390807.SAMN04488095_3612"/>
<keyword evidence="3" id="KW-1185">Reference proteome</keyword>
<dbReference type="AlphaFoldDB" id="A0A1I3U1X7"/>
<name>A0A1I3U1X7_9RHOB</name>
<gene>
    <name evidence="2" type="ORF">SAMN04488095_3612</name>
</gene>
<dbReference type="OrthoDB" id="7860723at2"/>
<feature type="chain" id="PRO_5011515633" evidence="1">
    <location>
        <begin position="18"/>
        <end position="174"/>
    </location>
</feature>
<feature type="signal peptide" evidence="1">
    <location>
        <begin position="1"/>
        <end position="17"/>
    </location>
</feature>
<sequence>MIRAAALVLALASPAQAVTHSFCWLGANGYRIEGYISYPDTLADSIVTEDDVDGFGITGWLEDVWLGEWSLKDRTPETSFTLRFDARALAFAMGGYPAEGTYQEWNANGFADDCGNPGFGFNGGNRAQDVCVNGQFIEESGISPDTPLAISPDASNPCGILPMSGLPGPRKTHS</sequence>
<accession>A0A1I3U1X7</accession>